<accession>A0ACC2PGM2</accession>
<evidence type="ECO:0000313" key="2">
    <source>
        <dbReference type="Proteomes" id="UP001239111"/>
    </source>
</evidence>
<proteinExistence type="predicted"/>
<comment type="caution">
    <text evidence="1">The sequence shown here is derived from an EMBL/GenBank/DDBJ whole genome shotgun (WGS) entry which is preliminary data.</text>
</comment>
<name>A0ACC2PGM2_9HYME</name>
<evidence type="ECO:0000313" key="1">
    <source>
        <dbReference type="EMBL" id="KAJ8682734.1"/>
    </source>
</evidence>
<dbReference type="Proteomes" id="UP001239111">
    <property type="component" value="Chromosome 1"/>
</dbReference>
<reference evidence="1" key="1">
    <citation type="submission" date="2023-04" db="EMBL/GenBank/DDBJ databases">
        <title>A chromosome-level genome assembly of the parasitoid wasp Eretmocerus hayati.</title>
        <authorList>
            <person name="Zhong Y."/>
            <person name="Liu S."/>
            <person name="Liu Y."/>
        </authorList>
    </citation>
    <scope>NUCLEOTIDE SEQUENCE</scope>
    <source>
        <strain evidence="1">ZJU_SS_LIU_2023</strain>
    </source>
</reference>
<protein>
    <submittedName>
        <fullName evidence="1">Uncharacterized protein</fullName>
    </submittedName>
</protein>
<organism evidence="1 2">
    <name type="scientific">Eretmocerus hayati</name>
    <dbReference type="NCBI Taxonomy" id="131215"/>
    <lineage>
        <taxon>Eukaryota</taxon>
        <taxon>Metazoa</taxon>
        <taxon>Ecdysozoa</taxon>
        <taxon>Arthropoda</taxon>
        <taxon>Hexapoda</taxon>
        <taxon>Insecta</taxon>
        <taxon>Pterygota</taxon>
        <taxon>Neoptera</taxon>
        <taxon>Endopterygota</taxon>
        <taxon>Hymenoptera</taxon>
        <taxon>Apocrita</taxon>
        <taxon>Proctotrupomorpha</taxon>
        <taxon>Chalcidoidea</taxon>
        <taxon>Aphelinidae</taxon>
        <taxon>Aphelininae</taxon>
        <taxon>Eretmocerus</taxon>
    </lineage>
</organism>
<gene>
    <name evidence="1" type="ORF">QAD02_018526</name>
</gene>
<keyword evidence="2" id="KW-1185">Reference proteome</keyword>
<dbReference type="EMBL" id="CM056741">
    <property type="protein sequence ID" value="KAJ8682734.1"/>
    <property type="molecule type" value="Genomic_DNA"/>
</dbReference>
<sequence length="204" mass="22606">MERTDRVEAKTVPNGAMEVDPAVRGIGARVARLIAGTGAGVRHLVTTIGAEAVHIVVIEDVAERVKLILGAGLLKKNDRDKLLKETPRDGDLQLEAPVLNQEIGLNLHKDETTRDNFFRQYQKIIGAINSEATSLLNFFTEIVPRLGLDREESVEDRQGMLQPLGNIIKLSSDLRHMITTARKDFLSEGHEPTMQKILKPVKTT</sequence>